<keyword evidence="3" id="KW-0067">ATP-binding</keyword>
<reference evidence="6" key="1">
    <citation type="submission" date="2016-10" db="EMBL/GenBank/DDBJ databases">
        <authorList>
            <person name="Varghese N."/>
            <person name="Submissions S."/>
        </authorList>
    </citation>
    <scope>NUCLEOTIDE SEQUENCE [LARGE SCALE GENOMIC DNA]</scope>
    <source>
        <strain evidence="6">DSM 16477</strain>
    </source>
</reference>
<accession>A0A1G7Y1I9</accession>
<dbReference type="Proteomes" id="UP000199399">
    <property type="component" value="Unassembled WGS sequence"/>
</dbReference>
<dbReference type="EC" id="6.3.5.1" evidence="3"/>
<proteinExistence type="inferred from homology"/>
<dbReference type="SUPFAM" id="SSF52402">
    <property type="entry name" value="Adenine nucleotide alpha hydrolases-like"/>
    <property type="match status" value="1"/>
</dbReference>
<dbReference type="SUPFAM" id="SSF56317">
    <property type="entry name" value="Carbon-nitrogen hydrolase"/>
    <property type="match status" value="1"/>
</dbReference>
<comment type="similarity">
    <text evidence="3">In the C-terminal section; belongs to the NAD synthetase family.</text>
</comment>
<dbReference type="InterPro" id="IPR050345">
    <property type="entry name" value="Aliph_Amidase/BUP"/>
</dbReference>
<dbReference type="EMBL" id="FNBP01000014">
    <property type="protein sequence ID" value="SDG90146.1"/>
    <property type="molecule type" value="Genomic_DNA"/>
</dbReference>
<dbReference type="Pfam" id="PF00795">
    <property type="entry name" value="CN_hydrolase"/>
    <property type="match status" value="1"/>
</dbReference>
<dbReference type="RefSeq" id="WP_093743970.1">
    <property type="nucleotide sequence ID" value="NZ_FNBP01000014.1"/>
</dbReference>
<comment type="catalytic activity">
    <reaction evidence="3">
        <text>deamido-NAD(+) + L-glutamine + ATP + H2O = L-glutamate + AMP + diphosphate + NAD(+) + H(+)</text>
        <dbReference type="Rhea" id="RHEA:24384"/>
        <dbReference type="ChEBI" id="CHEBI:15377"/>
        <dbReference type="ChEBI" id="CHEBI:15378"/>
        <dbReference type="ChEBI" id="CHEBI:29985"/>
        <dbReference type="ChEBI" id="CHEBI:30616"/>
        <dbReference type="ChEBI" id="CHEBI:33019"/>
        <dbReference type="ChEBI" id="CHEBI:57540"/>
        <dbReference type="ChEBI" id="CHEBI:58359"/>
        <dbReference type="ChEBI" id="CHEBI:58437"/>
        <dbReference type="ChEBI" id="CHEBI:456215"/>
        <dbReference type="EC" id="6.3.5.1"/>
    </reaction>
</comment>
<dbReference type="CDD" id="cd07570">
    <property type="entry name" value="GAT_Gln-NAD-synth"/>
    <property type="match status" value="1"/>
</dbReference>
<keyword evidence="3" id="KW-0520">NAD</keyword>
<keyword evidence="2" id="KW-0378">Hydrolase</keyword>
<dbReference type="Gene3D" id="3.60.110.10">
    <property type="entry name" value="Carbon-nitrogen hydrolase"/>
    <property type="match status" value="1"/>
</dbReference>
<dbReference type="OrthoDB" id="9760188at2"/>
<evidence type="ECO:0000256" key="3">
    <source>
        <dbReference type="PIRNR" id="PIRNR006630"/>
    </source>
</evidence>
<dbReference type="PANTHER" id="PTHR43674">
    <property type="entry name" value="NITRILASE C965.09-RELATED"/>
    <property type="match status" value="1"/>
</dbReference>
<dbReference type="PANTHER" id="PTHR43674:SF2">
    <property type="entry name" value="BETA-UREIDOPROPIONASE"/>
    <property type="match status" value="1"/>
</dbReference>
<dbReference type="UniPathway" id="UPA00253">
    <property type="reaction ID" value="UER00334"/>
</dbReference>
<name>A0A1G7Y1I9_9RHOB</name>
<dbReference type="Pfam" id="PF02540">
    <property type="entry name" value="NAD_synthase"/>
    <property type="match status" value="1"/>
</dbReference>
<dbReference type="AlphaFoldDB" id="A0A1G7Y1I9"/>
<dbReference type="GO" id="GO:0003952">
    <property type="term" value="F:NAD+ synthase (glutamine-hydrolyzing) activity"/>
    <property type="evidence" value="ECO:0007669"/>
    <property type="project" value="UniProtKB-UniRule"/>
</dbReference>
<comment type="pathway">
    <text evidence="3">Cofactor biosynthesis; NAD(+) biosynthesis; NAD(+) from deamido-NAD(+) (L-Gln route): step 1/1.</text>
</comment>
<dbReference type="GO" id="GO:0005524">
    <property type="term" value="F:ATP binding"/>
    <property type="evidence" value="ECO:0007669"/>
    <property type="project" value="UniProtKB-UniRule"/>
</dbReference>
<dbReference type="InterPro" id="IPR036526">
    <property type="entry name" value="C-N_Hydrolase_sf"/>
</dbReference>
<gene>
    <name evidence="5" type="ORF">SAMN04489759_1143</name>
</gene>
<dbReference type="PROSITE" id="PS50263">
    <property type="entry name" value="CN_HYDROLASE"/>
    <property type="match status" value="1"/>
</dbReference>
<keyword evidence="3" id="KW-0547">Nucleotide-binding</keyword>
<dbReference type="InterPro" id="IPR022310">
    <property type="entry name" value="NAD/GMP_synthase"/>
</dbReference>
<dbReference type="PIRSF" id="PIRSF006630">
    <property type="entry name" value="NADS_GAT"/>
    <property type="match status" value="1"/>
</dbReference>
<keyword evidence="6" id="KW-1185">Reference proteome</keyword>
<dbReference type="GO" id="GO:0009435">
    <property type="term" value="P:NAD+ biosynthetic process"/>
    <property type="evidence" value="ECO:0007669"/>
    <property type="project" value="UniProtKB-UniRule"/>
</dbReference>
<protein>
    <recommendedName>
        <fullName evidence="3">Glutamine-dependent NAD(+) synthetase</fullName>
        <ecNumber evidence="3">6.3.5.1</ecNumber>
    </recommendedName>
    <alternativeName>
        <fullName evidence="3">NAD(+) synthase [glutamine-hydrolyzing]</fullName>
    </alternativeName>
</protein>
<dbReference type="Gene3D" id="3.40.50.620">
    <property type="entry name" value="HUPs"/>
    <property type="match status" value="1"/>
</dbReference>
<evidence type="ECO:0000313" key="6">
    <source>
        <dbReference type="Proteomes" id="UP000199399"/>
    </source>
</evidence>
<dbReference type="InterPro" id="IPR014445">
    <property type="entry name" value="Gln-dep_NAD_synthase"/>
</dbReference>
<evidence type="ECO:0000256" key="2">
    <source>
        <dbReference type="ARBA" id="ARBA00022801"/>
    </source>
</evidence>
<dbReference type="InterPro" id="IPR003010">
    <property type="entry name" value="C-N_Hydrolase"/>
</dbReference>
<feature type="domain" description="CN hydrolase" evidence="4">
    <location>
        <begin position="5"/>
        <end position="240"/>
    </location>
</feature>
<evidence type="ECO:0000256" key="1">
    <source>
        <dbReference type="ARBA" id="ARBA00022598"/>
    </source>
</evidence>
<keyword evidence="1 3" id="KW-0436">Ligase</keyword>
<sequence>MTERFRITLGQMNPTAGDLTGNAALAQEVWAAGRDAGADLVALPEMFLTGQNDGRLRDRDFLRETARQLETLAKVCADGPALAIGAPWQEKEALYNAYLILQDGKLQQRVLKHDLRPEERVLFTPGPISGPVVVSGLRIGCPIGTDASLPDVAETLEETGAEILLVPDAAPYHRDAMDQRLNHMVARVVETSLPLIHLNRTGGEDHALFDGASFALNRGGSLARQLPAFADTIAHVDLEHGAEGWRIESGDIAPQGDTMEKDYQALVEGLRDQLRKRNAGRAVLSFAGDANSALVAVAAVDAVGPEKLFCALFADNDTIAAPQADAEALTTSLGCSFRSADLSPITEQIAETLDRSTVSTDSQLSERLRGLLLQTMADTLDALPLSTANRTDLHADHSFPGEAAGLYAPARALNDEETLALCHWRNSNHRGWMKGPSGEVVPAVYLAN</sequence>
<dbReference type="GO" id="GO:0016811">
    <property type="term" value="F:hydrolase activity, acting on carbon-nitrogen (but not peptide) bonds, in linear amides"/>
    <property type="evidence" value="ECO:0007669"/>
    <property type="project" value="UniProtKB-ARBA"/>
</dbReference>
<organism evidence="5 6">
    <name type="scientific">Sulfitobacter delicatus</name>
    <dbReference type="NCBI Taxonomy" id="218672"/>
    <lineage>
        <taxon>Bacteria</taxon>
        <taxon>Pseudomonadati</taxon>
        <taxon>Pseudomonadota</taxon>
        <taxon>Alphaproteobacteria</taxon>
        <taxon>Rhodobacterales</taxon>
        <taxon>Roseobacteraceae</taxon>
        <taxon>Sulfitobacter</taxon>
    </lineage>
</organism>
<dbReference type="STRING" id="218672.SAMN04489759_1143"/>
<evidence type="ECO:0000313" key="5">
    <source>
        <dbReference type="EMBL" id="SDG90146.1"/>
    </source>
</evidence>
<dbReference type="InterPro" id="IPR014729">
    <property type="entry name" value="Rossmann-like_a/b/a_fold"/>
</dbReference>
<evidence type="ECO:0000259" key="4">
    <source>
        <dbReference type="PROSITE" id="PS50263"/>
    </source>
</evidence>